<dbReference type="Gramene" id="evm.model.08.813">
    <property type="protein sequence ID" value="cds.evm.model.08.813"/>
    <property type="gene ID" value="evm.TU.08.813"/>
</dbReference>
<reference evidence="3" key="2">
    <citation type="submission" date="2021-03" db="UniProtKB">
        <authorList>
            <consortium name="EnsemblPlants"/>
        </authorList>
    </citation>
    <scope>IDENTIFICATION</scope>
</reference>
<keyword evidence="4" id="KW-1185">Reference proteome</keyword>
<feature type="domain" description="Reverse transcriptase zinc-binding" evidence="2">
    <location>
        <begin position="22"/>
        <end position="115"/>
    </location>
</feature>
<dbReference type="PANTHER" id="PTHR47074:SF11">
    <property type="entry name" value="REVERSE TRANSCRIPTASE-LIKE PROTEIN"/>
    <property type="match status" value="1"/>
</dbReference>
<dbReference type="InterPro" id="IPR026960">
    <property type="entry name" value="RVT-Znf"/>
</dbReference>
<evidence type="ECO:0000259" key="2">
    <source>
        <dbReference type="Pfam" id="PF13966"/>
    </source>
</evidence>
<dbReference type="Proteomes" id="UP000596661">
    <property type="component" value="Chromosome 8"/>
</dbReference>
<evidence type="ECO:0008006" key="5">
    <source>
        <dbReference type="Google" id="ProtNLM"/>
    </source>
</evidence>
<dbReference type="InterPro" id="IPR052929">
    <property type="entry name" value="RNase_H-like_EbsB-rel"/>
</dbReference>
<accession>A0A803QCG1</accession>
<evidence type="ECO:0000259" key="1">
    <source>
        <dbReference type="Pfam" id="PF13456"/>
    </source>
</evidence>
<evidence type="ECO:0000313" key="4">
    <source>
        <dbReference type="Proteomes" id="UP000596661"/>
    </source>
</evidence>
<dbReference type="AlphaFoldDB" id="A0A803QCG1"/>
<sequence>MAPCNRNLNDDFVWHFTSDGLYTVSSGYKIADANNFIAGPSSEATTKNWWTGVWKIEAPPKVKNFTWRLCNGWLLVNTVLQHRGMNINSICWWCGKEEETIEHCLWFCPSSKNIWKNFSIWRIIKQNKGTIIDILIHIKQQVPKEEFVVFLIMSWLLWNRRNKKRLNHYVLPNESWTKWAQMEIDYMMYNVPSLDRSKITPSIKHTGWEAPPMESFCINCDASVLHTEAQIGLGVVLRTHSGEVVAAKTHYHSGAFSVELAEALALRMGILLAVQVAAIPFILSSGD</sequence>
<dbReference type="EnsemblPlants" id="evm.model.08.813">
    <property type="protein sequence ID" value="cds.evm.model.08.813"/>
    <property type="gene ID" value="evm.TU.08.813"/>
</dbReference>
<dbReference type="InterPro" id="IPR002156">
    <property type="entry name" value="RNaseH_domain"/>
</dbReference>
<dbReference type="Pfam" id="PF13966">
    <property type="entry name" value="zf-RVT"/>
    <property type="match status" value="1"/>
</dbReference>
<proteinExistence type="predicted"/>
<dbReference type="GO" id="GO:0004523">
    <property type="term" value="F:RNA-DNA hybrid ribonuclease activity"/>
    <property type="evidence" value="ECO:0007669"/>
    <property type="project" value="InterPro"/>
</dbReference>
<dbReference type="GO" id="GO:0003676">
    <property type="term" value="F:nucleic acid binding"/>
    <property type="evidence" value="ECO:0007669"/>
    <property type="project" value="InterPro"/>
</dbReference>
<protein>
    <recommendedName>
        <fullName evidence="5">Reverse transcriptase zinc-binding domain-containing protein</fullName>
    </recommendedName>
</protein>
<dbReference type="PANTHER" id="PTHR47074">
    <property type="entry name" value="BNAC02G40300D PROTEIN"/>
    <property type="match status" value="1"/>
</dbReference>
<name>A0A803QCG1_CANSA</name>
<dbReference type="EMBL" id="UZAU01000693">
    <property type="status" value="NOT_ANNOTATED_CDS"/>
    <property type="molecule type" value="Genomic_DNA"/>
</dbReference>
<evidence type="ECO:0000313" key="3">
    <source>
        <dbReference type="EnsemblPlants" id="cds.evm.model.08.813"/>
    </source>
</evidence>
<reference evidence="3" key="1">
    <citation type="submission" date="2018-11" db="EMBL/GenBank/DDBJ databases">
        <authorList>
            <person name="Grassa J C."/>
        </authorList>
    </citation>
    <scope>NUCLEOTIDE SEQUENCE [LARGE SCALE GENOMIC DNA]</scope>
</reference>
<dbReference type="Pfam" id="PF13456">
    <property type="entry name" value="RVT_3"/>
    <property type="match status" value="1"/>
</dbReference>
<organism evidence="3 4">
    <name type="scientific">Cannabis sativa</name>
    <name type="common">Hemp</name>
    <name type="synonym">Marijuana</name>
    <dbReference type="NCBI Taxonomy" id="3483"/>
    <lineage>
        <taxon>Eukaryota</taxon>
        <taxon>Viridiplantae</taxon>
        <taxon>Streptophyta</taxon>
        <taxon>Embryophyta</taxon>
        <taxon>Tracheophyta</taxon>
        <taxon>Spermatophyta</taxon>
        <taxon>Magnoliopsida</taxon>
        <taxon>eudicotyledons</taxon>
        <taxon>Gunneridae</taxon>
        <taxon>Pentapetalae</taxon>
        <taxon>rosids</taxon>
        <taxon>fabids</taxon>
        <taxon>Rosales</taxon>
        <taxon>Cannabaceae</taxon>
        <taxon>Cannabis</taxon>
    </lineage>
</organism>
<feature type="domain" description="RNase H type-1" evidence="1">
    <location>
        <begin position="219"/>
        <end position="275"/>
    </location>
</feature>